<evidence type="ECO:0000256" key="2">
    <source>
        <dbReference type="RuleBase" id="RU003749"/>
    </source>
</evidence>
<evidence type="ECO:0000313" key="4">
    <source>
        <dbReference type="EMBL" id="PKW18179.1"/>
    </source>
</evidence>
<dbReference type="Gene3D" id="3.30.750.24">
    <property type="entry name" value="STAS domain"/>
    <property type="match status" value="1"/>
</dbReference>
<protein>
    <recommendedName>
        <fullName evidence="2">Anti-sigma factor antagonist</fullName>
    </recommendedName>
</protein>
<reference evidence="4" key="1">
    <citation type="submission" date="2017-12" db="EMBL/GenBank/DDBJ databases">
        <title>Sequencing the genomes of 1000 Actinobacteria strains.</title>
        <authorList>
            <person name="Klenk H.-P."/>
        </authorList>
    </citation>
    <scope>NUCLEOTIDE SEQUENCE [LARGE SCALE GENOMIC DNA]</scope>
    <source>
        <strain evidence="4">DSM 44228</strain>
    </source>
</reference>
<dbReference type="PANTHER" id="PTHR33495">
    <property type="entry name" value="ANTI-SIGMA FACTOR ANTAGONIST TM_1081-RELATED-RELATED"/>
    <property type="match status" value="1"/>
</dbReference>
<proteinExistence type="inferred from homology"/>
<dbReference type="InterPro" id="IPR036513">
    <property type="entry name" value="STAS_dom_sf"/>
</dbReference>
<dbReference type="PANTHER" id="PTHR33495:SF13">
    <property type="entry name" value="ANTI-SIGMA-F FACTOR ANTAGONIST RSFB"/>
    <property type="match status" value="1"/>
</dbReference>
<dbReference type="GO" id="GO:0043856">
    <property type="term" value="F:anti-sigma factor antagonist activity"/>
    <property type="evidence" value="ECO:0007669"/>
    <property type="project" value="InterPro"/>
</dbReference>
<dbReference type="PROSITE" id="PS50801">
    <property type="entry name" value="STAS"/>
    <property type="match status" value="1"/>
</dbReference>
<organism evidence="4 5">
    <name type="scientific">Saccharopolyspora spinosa</name>
    <dbReference type="NCBI Taxonomy" id="60894"/>
    <lineage>
        <taxon>Bacteria</taxon>
        <taxon>Bacillati</taxon>
        <taxon>Actinomycetota</taxon>
        <taxon>Actinomycetes</taxon>
        <taxon>Pseudonocardiales</taxon>
        <taxon>Pseudonocardiaceae</taxon>
        <taxon>Saccharopolyspora</taxon>
    </lineage>
</organism>
<evidence type="ECO:0000256" key="1">
    <source>
        <dbReference type="ARBA" id="ARBA00009013"/>
    </source>
</evidence>
<dbReference type="InterPro" id="IPR002645">
    <property type="entry name" value="STAS_dom"/>
</dbReference>
<evidence type="ECO:0000313" key="5">
    <source>
        <dbReference type="Proteomes" id="UP000233786"/>
    </source>
</evidence>
<dbReference type="AlphaFoldDB" id="A0A2N3Y5H4"/>
<name>A0A2N3Y5H4_SACSN</name>
<comment type="similarity">
    <text evidence="1 2">Belongs to the anti-sigma-factor antagonist family.</text>
</comment>
<keyword evidence="5" id="KW-1185">Reference proteome</keyword>
<dbReference type="InterPro" id="IPR003658">
    <property type="entry name" value="Anti-sigma_ant"/>
</dbReference>
<accession>A0A2N3Y5H4</accession>
<dbReference type="EMBL" id="PJNB01000001">
    <property type="protein sequence ID" value="PKW18179.1"/>
    <property type="molecule type" value="Genomic_DNA"/>
</dbReference>
<dbReference type="STRING" id="994479.GCA_000194155_06893"/>
<dbReference type="SUPFAM" id="SSF52091">
    <property type="entry name" value="SpoIIaa-like"/>
    <property type="match status" value="1"/>
</dbReference>
<dbReference type="NCBIfam" id="TIGR00377">
    <property type="entry name" value="ant_ant_sig"/>
    <property type="match status" value="1"/>
</dbReference>
<evidence type="ECO:0000259" key="3">
    <source>
        <dbReference type="PROSITE" id="PS50801"/>
    </source>
</evidence>
<dbReference type="Proteomes" id="UP000233786">
    <property type="component" value="Unassembled WGS sequence"/>
</dbReference>
<sequence>MYEIVAAVTRFESSSPESTTSTPIQAASFAVEQRGSAAVLTVSGEIDMVTAPKLQEQLTKAVADEVAALVVDLSGVSFFASAGLSALVNGYTLANERGAELRVVATSSATIRPLQITALDRKIPIFDSLENALQGGRS</sequence>
<feature type="domain" description="STAS" evidence="3">
    <location>
        <begin position="27"/>
        <end position="136"/>
    </location>
</feature>
<comment type="caution">
    <text evidence="4">The sequence shown here is derived from an EMBL/GenBank/DDBJ whole genome shotgun (WGS) entry which is preliminary data.</text>
</comment>
<dbReference type="CDD" id="cd07043">
    <property type="entry name" value="STAS_anti-anti-sigma_factors"/>
    <property type="match status" value="1"/>
</dbReference>
<gene>
    <name evidence="4" type="ORF">A8926_6245</name>
</gene>
<dbReference type="Pfam" id="PF01740">
    <property type="entry name" value="STAS"/>
    <property type="match status" value="1"/>
</dbReference>